<evidence type="ECO:0000313" key="7">
    <source>
        <dbReference type="EMBL" id="SEN08589.1"/>
    </source>
</evidence>
<keyword evidence="5" id="KW-0998">Cell outer membrane</keyword>
<protein>
    <submittedName>
        <fullName evidence="7">Outer membrane protein</fullName>
    </submittedName>
</protein>
<evidence type="ECO:0000256" key="1">
    <source>
        <dbReference type="ARBA" id="ARBA00004442"/>
    </source>
</evidence>
<dbReference type="RefSeq" id="WP_091844713.1">
    <property type="nucleotide sequence ID" value="NZ_FOCM01000002.1"/>
</dbReference>
<feature type="chain" id="PRO_5011645837" evidence="6">
    <location>
        <begin position="21"/>
        <end position="273"/>
    </location>
</feature>
<dbReference type="AlphaFoldDB" id="A0A1H8DMT5"/>
<evidence type="ECO:0000256" key="5">
    <source>
        <dbReference type="ARBA" id="ARBA00023237"/>
    </source>
</evidence>
<dbReference type="GO" id="GO:0009279">
    <property type="term" value="C:cell outer membrane"/>
    <property type="evidence" value="ECO:0007669"/>
    <property type="project" value="UniProtKB-SubCell"/>
</dbReference>
<dbReference type="PANTHER" id="PTHR38776">
    <property type="entry name" value="MLTA-INTERACTING PROTEIN-RELATED"/>
    <property type="match status" value="1"/>
</dbReference>
<organism evidence="7 8">
    <name type="scientific">Palleronia pelagia</name>
    <dbReference type="NCBI Taxonomy" id="387096"/>
    <lineage>
        <taxon>Bacteria</taxon>
        <taxon>Pseudomonadati</taxon>
        <taxon>Pseudomonadota</taxon>
        <taxon>Alphaproteobacteria</taxon>
        <taxon>Rhodobacterales</taxon>
        <taxon>Roseobacteraceae</taxon>
        <taxon>Palleronia</taxon>
    </lineage>
</organism>
<reference evidence="8" key="1">
    <citation type="submission" date="2016-10" db="EMBL/GenBank/DDBJ databases">
        <authorList>
            <person name="Varghese N."/>
            <person name="Submissions S."/>
        </authorList>
    </citation>
    <scope>NUCLEOTIDE SEQUENCE [LARGE SCALE GENOMIC DNA]</scope>
    <source>
        <strain evidence="8">DSM 26893</strain>
    </source>
</reference>
<evidence type="ECO:0000256" key="6">
    <source>
        <dbReference type="SAM" id="SignalP"/>
    </source>
</evidence>
<dbReference type="PANTHER" id="PTHR38776:SF1">
    <property type="entry name" value="MLTA-INTERACTING PROTEIN-RELATED"/>
    <property type="match status" value="1"/>
</dbReference>
<dbReference type="InterPro" id="IPR010583">
    <property type="entry name" value="MipA"/>
</dbReference>
<feature type="signal peptide" evidence="6">
    <location>
        <begin position="1"/>
        <end position="20"/>
    </location>
</feature>
<dbReference type="EMBL" id="FOCM01000002">
    <property type="protein sequence ID" value="SEN08589.1"/>
    <property type="molecule type" value="Genomic_DNA"/>
</dbReference>
<sequence length="273" mass="28627">MLRIAAPVLALAMGPSALMAGDLSLPAPEPQPVFQAPAPSTPNLVFTLRGGAAVNPDYFGSDDYSVGPDFGFRLGYANLFGREFGNADGSPSYGLGVRGSFRYIGERDDADNPELTGLNDIDASVELGLGLGYSSYNFDAFADVRYGVIGHEAVVGELGADFKVHPSDRLTLSVGPRVFVGSGKYSDVYFGVTPAEAAASTSGFTAYDPDGGILSAGVELGASYEINDQWGVEGAVTWDRLTGDAADSPIVQAGDRDQYGIRVGITRQITLDF</sequence>
<name>A0A1H8DMT5_9RHOB</name>
<evidence type="ECO:0000313" key="8">
    <source>
        <dbReference type="Proteomes" id="UP000199372"/>
    </source>
</evidence>
<dbReference type="Pfam" id="PF06629">
    <property type="entry name" value="MipA"/>
    <property type="match status" value="1"/>
</dbReference>
<dbReference type="OrthoDB" id="5462484at2"/>
<gene>
    <name evidence="7" type="ORF">SAMN04488011_102403</name>
</gene>
<keyword evidence="8" id="KW-1185">Reference proteome</keyword>
<accession>A0A1H8DMT5</accession>
<proteinExistence type="inferred from homology"/>
<evidence type="ECO:0000256" key="4">
    <source>
        <dbReference type="ARBA" id="ARBA00023136"/>
    </source>
</evidence>
<dbReference type="Proteomes" id="UP000199372">
    <property type="component" value="Unassembled WGS sequence"/>
</dbReference>
<evidence type="ECO:0000256" key="3">
    <source>
        <dbReference type="ARBA" id="ARBA00022729"/>
    </source>
</evidence>
<dbReference type="SUPFAM" id="SSF56935">
    <property type="entry name" value="Porins"/>
    <property type="match status" value="1"/>
</dbReference>
<keyword evidence="3 6" id="KW-0732">Signal</keyword>
<comment type="similarity">
    <text evidence="2">Belongs to the MipA/OmpV family.</text>
</comment>
<evidence type="ECO:0000256" key="2">
    <source>
        <dbReference type="ARBA" id="ARBA00005722"/>
    </source>
</evidence>
<keyword evidence="4" id="KW-0472">Membrane</keyword>
<comment type="subcellular location">
    <subcellularLocation>
        <location evidence="1">Cell outer membrane</location>
    </subcellularLocation>
</comment>